<dbReference type="AlphaFoldDB" id="A0A2K0SWQ8"/>
<dbReference type="Pfam" id="PF11905">
    <property type="entry name" value="DUF3425"/>
    <property type="match status" value="1"/>
</dbReference>
<comment type="caution">
    <text evidence="2">The sequence shown here is derived from an EMBL/GenBank/DDBJ whole genome shotgun (WGS) entry which is preliminary data.</text>
</comment>
<dbReference type="InterPro" id="IPR021833">
    <property type="entry name" value="DUF3425"/>
</dbReference>
<dbReference type="Proteomes" id="UP000236546">
    <property type="component" value="Unassembled WGS sequence"/>
</dbReference>
<sequence length="322" mass="36645">MPGMTTSEIRQARRKIQNRVNQRALRLRVREKKAADGSISHPFRVHRWRIDDGNDDMPALKQKQVPEEAKTKSALSNQPALRDQPSQAEEPNSDETYPHGALASISAATAADKRSSAWMNLRYCLLSEHLLHLIHFNVLRGLSYNKKVLRPCAFSECTSTPSITLSHVLPHMPDEKILAALRFPENLAPTNLQLSHPHPSWIDVFPFPEMRDNLIRYEGYFSHADFLTDLLGNLINCLEAACGLPRKSTNALPGSKDGDDAPDRQGLILWGEPYQRDSWEITPGFLRKWWWVVKGCGELIESTNRWRTVRGERPLRMAVLSQ</sequence>
<evidence type="ECO:0000313" key="3">
    <source>
        <dbReference type="Proteomes" id="UP000236546"/>
    </source>
</evidence>
<evidence type="ECO:0008006" key="4">
    <source>
        <dbReference type="Google" id="ProtNLM"/>
    </source>
</evidence>
<feature type="region of interest" description="Disordered" evidence="1">
    <location>
        <begin position="63"/>
        <end position="99"/>
    </location>
</feature>
<accession>A0A2K0SWQ8</accession>
<dbReference type="PANTHER" id="PTHR38116:SF1">
    <property type="entry name" value="BZIP DOMAIN-CONTAINING PROTEIN"/>
    <property type="match status" value="1"/>
</dbReference>
<protein>
    <recommendedName>
        <fullName evidence="4">BZIP domain-containing protein</fullName>
    </recommendedName>
</protein>
<organism evidence="2 3">
    <name type="scientific">Trichoderma gamsii</name>
    <dbReference type="NCBI Taxonomy" id="398673"/>
    <lineage>
        <taxon>Eukaryota</taxon>
        <taxon>Fungi</taxon>
        <taxon>Dikarya</taxon>
        <taxon>Ascomycota</taxon>
        <taxon>Pezizomycotina</taxon>
        <taxon>Sordariomycetes</taxon>
        <taxon>Hypocreomycetidae</taxon>
        <taxon>Hypocreales</taxon>
        <taxon>Hypocreaceae</taxon>
        <taxon>Trichoderma</taxon>
    </lineage>
</organism>
<proteinExistence type="predicted"/>
<evidence type="ECO:0000313" key="2">
    <source>
        <dbReference type="EMBL" id="PNP37712.1"/>
    </source>
</evidence>
<evidence type="ECO:0000256" key="1">
    <source>
        <dbReference type="SAM" id="MobiDB-lite"/>
    </source>
</evidence>
<name>A0A2K0SWQ8_9HYPO</name>
<reference evidence="2 3" key="1">
    <citation type="submission" date="2017-02" db="EMBL/GenBank/DDBJ databases">
        <title>Genomes of Trichoderma spp. with biocontrol activity.</title>
        <authorList>
            <person name="Gardiner D."/>
            <person name="Kazan K."/>
            <person name="Vos C."/>
            <person name="Harvey P."/>
        </authorList>
    </citation>
    <scope>NUCLEOTIDE SEQUENCE [LARGE SCALE GENOMIC DNA]</scope>
    <source>
        <strain evidence="2 3">A5MH</strain>
    </source>
</reference>
<dbReference type="EMBL" id="MTYH01000132">
    <property type="protein sequence ID" value="PNP37712.1"/>
    <property type="molecule type" value="Genomic_DNA"/>
</dbReference>
<feature type="compositionally biased region" description="Polar residues" evidence="1">
    <location>
        <begin position="73"/>
        <end position="90"/>
    </location>
</feature>
<dbReference type="OrthoDB" id="125347at2759"/>
<gene>
    <name evidence="2" type="ORF">TGAMA5MH_10385</name>
</gene>
<dbReference type="PANTHER" id="PTHR38116">
    <property type="entry name" value="CHROMOSOME 7, WHOLE GENOME SHOTGUN SEQUENCE"/>
    <property type="match status" value="1"/>
</dbReference>